<comment type="similarity">
    <text evidence="1">Belongs to the peptidase S1 family.</text>
</comment>
<dbReference type="InterPro" id="IPR043504">
    <property type="entry name" value="Peptidase_S1_PA_chymotrypsin"/>
</dbReference>
<keyword evidence="3 9" id="KW-0732">Signal</keyword>
<keyword evidence="7" id="KW-1015">Disulfide bond</keyword>
<dbReference type="InterPro" id="IPR009003">
    <property type="entry name" value="Peptidase_S1_PA"/>
</dbReference>
<keyword evidence="12" id="KW-1185">Reference proteome</keyword>
<evidence type="ECO:0000256" key="6">
    <source>
        <dbReference type="ARBA" id="ARBA00023145"/>
    </source>
</evidence>
<dbReference type="CDD" id="cd00190">
    <property type="entry name" value="Tryp_SPc"/>
    <property type="match status" value="1"/>
</dbReference>
<name>B4MMT1_DROWI</name>
<dbReference type="HOGENOM" id="CLU_006842_7_6_1"/>
<gene>
    <name evidence="11" type="primary">Dwil\GK16622</name>
    <name evidence="11" type="ORF">Dwil_GK16622</name>
</gene>
<dbReference type="PROSITE" id="PS00135">
    <property type="entry name" value="TRYPSIN_SER"/>
    <property type="match status" value="1"/>
</dbReference>
<dbReference type="SMART" id="SM00020">
    <property type="entry name" value="Tryp_SPc"/>
    <property type="match status" value="1"/>
</dbReference>
<evidence type="ECO:0000256" key="5">
    <source>
        <dbReference type="ARBA" id="ARBA00022825"/>
    </source>
</evidence>
<dbReference type="PANTHER" id="PTHR24276">
    <property type="entry name" value="POLYSERASE-RELATED"/>
    <property type="match status" value="1"/>
</dbReference>
<feature type="signal peptide" evidence="9">
    <location>
        <begin position="1"/>
        <end position="17"/>
    </location>
</feature>
<dbReference type="OrthoDB" id="5565075at2759"/>
<feature type="domain" description="Peptidase S1" evidence="10">
    <location>
        <begin position="31"/>
        <end position="254"/>
    </location>
</feature>
<dbReference type="SMR" id="B4MMT1"/>
<dbReference type="KEGG" id="dwi:6639562"/>
<evidence type="ECO:0000256" key="8">
    <source>
        <dbReference type="RuleBase" id="RU363034"/>
    </source>
</evidence>
<dbReference type="Gene3D" id="2.40.10.10">
    <property type="entry name" value="Trypsin-like serine proteases"/>
    <property type="match status" value="2"/>
</dbReference>
<evidence type="ECO:0000256" key="4">
    <source>
        <dbReference type="ARBA" id="ARBA00022801"/>
    </source>
</evidence>
<accession>B4MMT1</accession>
<keyword evidence="4 8" id="KW-0378">Hydrolase</keyword>
<keyword evidence="2 8" id="KW-0645">Protease</keyword>
<protein>
    <recommendedName>
        <fullName evidence="10">Peptidase S1 domain-containing protein</fullName>
    </recommendedName>
</protein>
<dbReference type="PROSITE" id="PS00134">
    <property type="entry name" value="TRYPSIN_HIS"/>
    <property type="match status" value="1"/>
</dbReference>
<proteinExistence type="inferred from homology"/>
<evidence type="ECO:0000256" key="3">
    <source>
        <dbReference type="ARBA" id="ARBA00022729"/>
    </source>
</evidence>
<evidence type="ECO:0000256" key="2">
    <source>
        <dbReference type="ARBA" id="ARBA00022670"/>
    </source>
</evidence>
<evidence type="ECO:0000313" key="12">
    <source>
        <dbReference type="Proteomes" id="UP000007798"/>
    </source>
</evidence>
<dbReference type="InParanoid" id="B4MMT1"/>
<dbReference type="EMBL" id="CH963847">
    <property type="protein sequence ID" value="EDW73487.1"/>
    <property type="molecule type" value="Genomic_DNA"/>
</dbReference>
<keyword evidence="5 8" id="KW-0720">Serine protease</keyword>
<dbReference type="InterPro" id="IPR018114">
    <property type="entry name" value="TRYPSIN_HIS"/>
</dbReference>
<dbReference type="PANTHER" id="PTHR24276:SF98">
    <property type="entry name" value="FI18310P1-RELATED"/>
    <property type="match status" value="1"/>
</dbReference>
<evidence type="ECO:0000313" key="11">
    <source>
        <dbReference type="EMBL" id="EDW73487.1"/>
    </source>
</evidence>
<dbReference type="InterPro" id="IPR033116">
    <property type="entry name" value="TRYPSIN_SER"/>
</dbReference>
<dbReference type="InterPro" id="IPR050430">
    <property type="entry name" value="Peptidase_S1"/>
</dbReference>
<evidence type="ECO:0000256" key="9">
    <source>
        <dbReference type="SAM" id="SignalP"/>
    </source>
</evidence>
<feature type="chain" id="PRO_5002815397" description="Peptidase S1 domain-containing protein" evidence="9">
    <location>
        <begin position="18"/>
        <end position="258"/>
    </location>
</feature>
<evidence type="ECO:0000256" key="1">
    <source>
        <dbReference type="ARBA" id="ARBA00007664"/>
    </source>
</evidence>
<organism evidence="11 12">
    <name type="scientific">Drosophila willistoni</name>
    <name type="common">Fruit fly</name>
    <dbReference type="NCBI Taxonomy" id="7260"/>
    <lineage>
        <taxon>Eukaryota</taxon>
        <taxon>Metazoa</taxon>
        <taxon>Ecdysozoa</taxon>
        <taxon>Arthropoda</taxon>
        <taxon>Hexapoda</taxon>
        <taxon>Insecta</taxon>
        <taxon>Pterygota</taxon>
        <taxon>Neoptera</taxon>
        <taxon>Endopterygota</taxon>
        <taxon>Diptera</taxon>
        <taxon>Brachycera</taxon>
        <taxon>Muscomorpha</taxon>
        <taxon>Ephydroidea</taxon>
        <taxon>Drosophilidae</taxon>
        <taxon>Drosophila</taxon>
        <taxon>Sophophora</taxon>
    </lineage>
</organism>
<dbReference type="STRING" id="7260.B4MMT1"/>
<dbReference type="InterPro" id="IPR001314">
    <property type="entry name" value="Peptidase_S1A"/>
</dbReference>
<dbReference type="eggNOG" id="KOG3627">
    <property type="taxonomic scope" value="Eukaryota"/>
</dbReference>
<dbReference type="Pfam" id="PF00089">
    <property type="entry name" value="Trypsin"/>
    <property type="match status" value="1"/>
</dbReference>
<reference evidence="11 12" key="1">
    <citation type="journal article" date="2007" name="Nature">
        <title>Evolution of genes and genomes on the Drosophila phylogeny.</title>
        <authorList>
            <consortium name="Drosophila 12 Genomes Consortium"/>
            <person name="Clark A.G."/>
            <person name="Eisen M.B."/>
            <person name="Smith D.R."/>
            <person name="Bergman C.M."/>
            <person name="Oliver B."/>
            <person name="Markow T.A."/>
            <person name="Kaufman T.C."/>
            <person name="Kellis M."/>
            <person name="Gelbart W."/>
            <person name="Iyer V.N."/>
            <person name="Pollard D.A."/>
            <person name="Sackton T.B."/>
            <person name="Larracuente A.M."/>
            <person name="Singh N.D."/>
            <person name="Abad J.P."/>
            <person name="Abt D.N."/>
            <person name="Adryan B."/>
            <person name="Aguade M."/>
            <person name="Akashi H."/>
            <person name="Anderson W.W."/>
            <person name="Aquadro C.F."/>
            <person name="Ardell D.H."/>
            <person name="Arguello R."/>
            <person name="Artieri C.G."/>
            <person name="Barbash D.A."/>
            <person name="Barker D."/>
            <person name="Barsanti P."/>
            <person name="Batterham P."/>
            <person name="Batzoglou S."/>
            <person name="Begun D."/>
            <person name="Bhutkar A."/>
            <person name="Blanco E."/>
            <person name="Bosak S.A."/>
            <person name="Bradley R.K."/>
            <person name="Brand A.D."/>
            <person name="Brent M.R."/>
            <person name="Brooks A.N."/>
            <person name="Brown R.H."/>
            <person name="Butlin R.K."/>
            <person name="Caggese C."/>
            <person name="Calvi B.R."/>
            <person name="Bernardo de Carvalho A."/>
            <person name="Caspi A."/>
            <person name="Castrezana S."/>
            <person name="Celniker S.E."/>
            <person name="Chang J.L."/>
            <person name="Chapple C."/>
            <person name="Chatterji S."/>
            <person name="Chinwalla A."/>
            <person name="Civetta A."/>
            <person name="Clifton S.W."/>
            <person name="Comeron J.M."/>
            <person name="Costello J.C."/>
            <person name="Coyne J.A."/>
            <person name="Daub J."/>
            <person name="David R.G."/>
            <person name="Delcher A.L."/>
            <person name="Delehaunty K."/>
            <person name="Do C.B."/>
            <person name="Ebling H."/>
            <person name="Edwards K."/>
            <person name="Eickbush T."/>
            <person name="Evans J.D."/>
            <person name="Filipski A."/>
            <person name="Findeiss S."/>
            <person name="Freyhult E."/>
            <person name="Fulton L."/>
            <person name="Fulton R."/>
            <person name="Garcia A.C."/>
            <person name="Gardiner A."/>
            <person name="Garfield D.A."/>
            <person name="Garvin B.E."/>
            <person name="Gibson G."/>
            <person name="Gilbert D."/>
            <person name="Gnerre S."/>
            <person name="Godfrey J."/>
            <person name="Good R."/>
            <person name="Gotea V."/>
            <person name="Gravely B."/>
            <person name="Greenberg A.J."/>
            <person name="Griffiths-Jones S."/>
            <person name="Gross S."/>
            <person name="Guigo R."/>
            <person name="Gustafson E.A."/>
            <person name="Haerty W."/>
            <person name="Hahn M.W."/>
            <person name="Halligan D.L."/>
            <person name="Halpern A.L."/>
            <person name="Halter G.M."/>
            <person name="Han M.V."/>
            <person name="Heger A."/>
            <person name="Hillier L."/>
            <person name="Hinrichs A.S."/>
            <person name="Holmes I."/>
            <person name="Hoskins R.A."/>
            <person name="Hubisz M.J."/>
            <person name="Hultmark D."/>
            <person name="Huntley M.A."/>
            <person name="Jaffe D.B."/>
            <person name="Jagadeeshan S."/>
            <person name="Jeck W.R."/>
            <person name="Johnson J."/>
            <person name="Jones C.D."/>
            <person name="Jordan W.C."/>
            <person name="Karpen G.H."/>
            <person name="Kataoka E."/>
            <person name="Keightley P.D."/>
            <person name="Kheradpour P."/>
            <person name="Kirkness E.F."/>
            <person name="Koerich L.B."/>
            <person name="Kristiansen K."/>
            <person name="Kudrna D."/>
            <person name="Kulathinal R.J."/>
            <person name="Kumar S."/>
            <person name="Kwok R."/>
            <person name="Lander E."/>
            <person name="Langley C.H."/>
            <person name="Lapoint R."/>
            <person name="Lazzaro B.P."/>
            <person name="Lee S.J."/>
            <person name="Levesque L."/>
            <person name="Li R."/>
            <person name="Lin C.F."/>
            <person name="Lin M.F."/>
            <person name="Lindblad-Toh K."/>
            <person name="Llopart A."/>
            <person name="Long M."/>
            <person name="Low L."/>
            <person name="Lozovsky E."/>
            <person name="Lu J."/>
            <person name="Luo M."/>
            <person name="Machado C.A."/>
            <person name="Makalowski W."/>
            <person name="Marzo M."/>
            <person name="Matsuda M."/>
            <person name="Matzkin L."/>
            <person name="McAllister B."/>
            <person name="McBride C.S."/>
            <person name="McKernan B."/>
            <person name="McKernan K."/>
            <person name="Mendez-Lago M."/>
            <person name="Minx P."/>
            <person name="Mollenhauer M.U."/>
            <person name="Montooth K."/>
            <person name="Mount S.M."/>
            <person name="Mu X."/>
            <person name="Myers E."/>
            <person name="Negre B."/>
            <person name="Newfeld S."/>
            <person name="Nielsen R."/>
            <person name="Noor M.A."/>
            <person name="O'Grady P."/>
            <person name="Pachter L."/>
            <person name="Papaceit M."/>
            <person name="Parisi M.J."/>
            <person name="Parisi M."/>
            <person name="Parts L."/>
            <person name="Pedersen J.S."/>
            <person name="Pesole G."/>
            <person name="Phillippy A.M."/>
            <person name="Ponting C.P."/>
            <person name="Pop M."/>
            <person name="Porcelli D."/>
            <person name="Powell J.R."/>
            <person name="Prohaska S."/>
            <person name="Pruitt K."/>
            <person name="Puig M."/>
            <person name="Quesneville H."/>
            <person name="Ram K.R."/>
            <person name="Rand D."/>
            <person name="Rasmussen M.D."/>
            <person name="Reed L.K."/>
            <person name="Reenan R."/>
            <person name="Reily A."/>
            <person name="Remington K.A."/>
            <person name="Rieger T.T."/>
            <person name="Ritchie M.G."/>
            <person name="Robin C."/>
            <person name="Rogers Y.H."/>
            <person name="Rohde C."/>
            <person name="Rozas J."/>
            <person name="Rubenfield M.J."/>
            <person name="Ruiz A."/>
            <person name="Russo S."/>
            <person name="Salzberg S.L."/>
            <person name="Sanchez-Gracia A."/>
            <person name="Saranga D.J."/>
            <person name="Sato H."/>
            <person name="Schaeffer S.W."/>
            <person name="Schatz M.C."/>
            <person name="Schlenke T."/>
            <person name="Schwartz R."/>
            <person name="Segarra C."/>
            <person name="Singh R.S."/>
            <person name="Sirot L."/>
            <person name="Sirota M."/>
            <person name="Sisneros N.B."/>
            <person name="Smith C.D."/>
            <person name="Smith T.F."/>
            <person name="Spieth J."/>
            <person name="Stage D.E."/>
            <person name="Stark A."/>
            <person name="Stephan W."/>
            <person name="Strausberg R.L."/>
            <person name="Strempel S."/>
            <person name="Sturgill D."/>
            <person name="Sutton G."/>
            <person name="Sutton G.G."/>
            <person name="Tao W."/>
            <person name="Teichmann S."/>
            <person name="Tobari Y.N."/>
            <person name="Tomimura Y."/>
            <person name="Tsolas J.M."/>
            <person name="Valente V.L."/>
            <person name="Venter E."/>
            <person name="Venter J.C."/>
            <person name="Vicario S."/>
            <person name="Vieira F.G."/>
            <person name="Vilella A.J."/>
            <person name="Villasante A."/>
            <person name="Walenz B."/>
            <person name="Wang J."/>
            <person name="Wasserman M."/>
            <person name="Watts T."/>
            <person name="Wilson D."/>
            <person name="Wilson R.K."/>
            <person name="Wing R.A."/>
            <person name="Wolfner M.F."/>
            <person name="Wong A."/>
            <person name="Wong G.K."/>
            <person name="Wu C.I."/>
            <person name="Wu G."/>
            <person name="Yamamoto D."/>
            <person name="Yang H.P."/>
            <person name="Yang S.P."/>
            <person name="Yorke J.A."/>
            <person name="Yoshida K."/>
            <person name="Zdobnov E."/>
            <person name="Zhang P."/>
            <person name="Zhang Y."/>
            <person name="Zimin A.V."/>
            <person name="Baldwin J."/>
            <person name="Abdouelleil A."/>
            <person name="Abdulkadir J."/>
            <person name="Abebe A."/>
            <person name="Abera B."/>
            <person name="Abreu J."/>
            <person name="Acer S.C."/>
            <person name="Aftuck L."/>
            <person name="Alexander A."/>
            <person name="An P."/>
            <person name="Anderson E."/>
            <person name="Anderson S."/>
            <person name="Arachi H."/>
            <person name="Azer M."/>
            <person name="Bachantsang P."/>
            <person name="Barry A."/>
            <person name="Bayul T."/>
            <person name="Berlin A."/>
            <person name="Bessette D."/>
            <person name="Bloom T."/>
            <person name="Blye J."/>
            <person name="Boguslavskiy L."/>
            <person name="Bonnet C."/>
            <person name="Boukhgalter B."/>
            <person name="Bourzgui I."/>
            <person name="Brown A."/>
            <person name="Cahill P."/>
            <person name="Channer S."/>
            <person name="Cheshatsang Y."/>
            <person name="Chuda L."/>
            <person name="Citroen M."/>
            <person name="Collymore A."/>
            <person name="Cooke P."/>
            <person name="Costello M."/>
            <person name="D'Aco K."/>
            <person name="Daza R."/>
            <person name="De Haan G."/>
            <person name="DeGray S."/>
            <person name="DeMaso C."/>
            <person name="Dhargay N."/>
            <person name="Dooley K."/>
            <person name="Dooley E."/>
            <person name="Doricent M."/>
            <person name="Dorje P."/>
            <person name="Dorjee K."/>
            <person name="Dupes A."/>
            <person name="Elong R."/>
            <person name="Falk J."/>
            <person name="Farina A."/>
            <person name="Faro S."/>
            <person name="Ferguson D."/>
            <person name="Fisher S."/>
            <person name="Foley C.D."/>
            <person name="Franke A."/>
            <person name="Friedrich D."/>
            <person name="Gadbois L."/>
            <person name="Gearin G."/>
            <person name="Gearin C.R."/>
            <person name="Giannoukos G."/>
            <person name="Goode T."/>
            <person name="Graham J."/>
            <person name="Grandbois E."/>
            <person name="Grewal S."/>
            <person name="Gyaltsen K."/>
            <person name="Hafez N."/>
            <person name="Hagos B."/>
            <person name="Hall J."/>
            <person name="Henson C."/>
            <person name="Hollinger A."/>
            <person name="Honan T."/>
            <person name="Huard M.D."/>
            <person name="Hughes L."/>
            <person name="Hurhula B."/>
            <person name="Husby M.E."/>
            <person name="Kamat A."/>
            <person name="Kanga B."/>
            <person name="Kashin S."/>
            <person name="Khazanovich D."/>
            <person name="Kisner P."/>
            <person name="Lance K."/>
            <person name="Lara M."/>
            <person name="Lee W."/>
            <person name="Lennon N."/>
            <person name="Letendre F."/>
            <person name="LeVine R."/>
            <person name="Lipovsky A."/>
            <person name="Liu X."/>
            <person name="Liu J."/>
            <person name="Liu S."/>
            <person name="Lokyitsang T."/>
            <person name="Lokyitsang Y."/>
            <person name="Lubonja R."/>
            <person name="Lui A."/>
            <person name="MacDonald P."/>
            <person name="Magnisalis V."/>
            <person name="Maru K."/>
            <person name="Matthews C."/>
            <person name="McCusker W."/>
            <person name="McDonough S."/>
            <person name="Mehta T."/>
            <person name="Meldrim J."/>
            <person name="Meneus L."/>
            <person name="Mihai O."/>
            <person name="Mihalev A."/>
            <person name="Mihova T."/>
            <person name="Mittelman R."/>
            <person name="Mlenga V."/>
            <person name="Montmayeur A."/>
            <person name="Mulrain L."/>
            <person name="Navidi A."/>
            <person name="Naylor J."/>
            <person name="Negash T."/>
            <person name="Nguyen T."/>
            <person name="Nguyen N."/>
            <person name="Nicol R."/>
            <person name="Norbu C."/>
            <person name="Norbu N."/>
            <person name="Novod N."/>
            <person name="O'Neill B."/>
            <person name="Osman S."/>
            <person name="Markiewicz E."/>
            <person name="Oyono O.L."/>
            <person name="Patti C."/>
            <person name="Phunkhang P."/>
            <person name="Pierre F."/>
            <person name="Priest M."/>
            <person name="Raghuraman S."/>
            <person name="Rege F."/>
            <person name="Reyes R."/>
            <person name="Rise C."/>
            <person name="Rogov P."/>
            <person name="Ross K."/>
            <person name="Ryan E."/>
            <person name="Settipalli S."/>
            <person name="Shea T."/>
            <person name="Sherpa N."/>
            <person name="Shi L."/>
            <person name="Shih D."/>
            <person name="Sparrow T."/>
            <person name="Spaulding J."/>
            <person name="Stalker J."/>
            <person name="Stange-Thomann N."/>
            <person name="Stavropoulos S."/>
            <person name="Stone C."/>
            <person name="Strader C."/>
            <person name="Tesfaye S."/>
            <person name="Thomson T."/>
            <person name="Thoulutsang Y."/>
            <person name="Thoulutsang D."/>
            <person name="Topham K."/>
            <person name="Topping I."/>
            <person name="Tsamla T."/>
            <person name="Vassiliev H."/>
            <person name="Vo A."/>
            <person name="Wangchuk T."/>
            <person name="Wangdi T."/>
            <person name="Weiand M."/>
            <person name="Wilkinson J."/>
            <person name="Wilson A."/>
            <person name="Yadav S."/>
            <person name="Young G."/>
            <person name="Yu Q."/>
            <person name="Zembek L."/>
            <person name="Zhong D."/>
            <person name="Zimmer A."/>
            <person name="Zwirko Z."/>
            <person name="Jaffe D.B."/>
            <person name="Alvarez P."/>
            <person name="Brockman W."/>
            <person name="Butler J."/>
            <person name="Chin C."/>
            <person name="Gnerre S."/>
            <person name="Grabherr M."/>
            <person name="Kleber M."/>
            <person name="Mauceli E."/>
            <person name="MacCallum I."/>
        </authorList>
    </citation>
    <scope>NUCLEOTIDE SEQUENCE [LARGE SCALE GENOMIC DNA]</scope>
    <source>
        <strain evidence="12">Tucson 14030-0811.24</strain>
    </source>
</reference>
<dbReference type="MEROPS" id="S01.B20"/>
<dbReference type="SUPFAM" id="SSF50494">
    <property type="entry name" value="Trypsin-like serine proteases"/>
    <property type="match status" value="1"/>
</dbReference>
<sequence>MKLLLAFISLVVACTNGQRQNTTPAVPSHIIVNGYAAYEGKAPYIVSLAIRTDGSNTVAVGDGTIIASNWVITAAHCLTTDYVVIYYGSNWARQGQISHTVRKENFIRHNLWPGTNGNDIGLIRTPSVSFNNRINKVALPKFSDKNNAMVNWWTVACGWGGMADGKLADWLQCMDVQIISNDECGRSYGNLPFGIVCTRDDNKSACGGDSGGPLVTHDDPRLVGIISVGGVNCKGPTGYTRIVAHLDWIREKTGIAYY</sequence>
<evidence type="ECO:0000256" key="7">
    <source>
        <dbReference type="ARBA" id="ARBA00023157"/>
    </source>
</evidence>
<dbReference type="GO" id="GO:0004252">
    <property type="term" value="F:serine-type endopeptidase activity"/>
    <property type="evidence" value="ECO:0007669"/>
    <property type="project" value="InterPro"/>
</dbReference>
<dbReference type="PRINTS" id="PR00722">
    <property type="entry name" value="CHYMOTRYPSIN"/>
</dbReference>
<dbReference type="OMA" id="FENWWTV"/>
<dbReference type="InterPro" id="IPR001254">
    <property type="entry name" value="Trypsin_dom"/>
</dbReference>
<dbReference type="PROSITE" id="PS50240">
    <property type="entry name" value="TRYPSIN_DOM"/>
    <property type="match status" value="1"/>
</dbReference>
<dbReference type="GO" id="GO:0006508">
    <property type="term" value="P:proteolysis"/>
    <property type="evidence" value="ECO:0007669"/>
    <property type="project" value="UniProtKB-KW"/>
</dbReference>
<dbReference type="AlphaFoldDB" id="B4MMT1"/>
<dbReference type="Proteomes" id="UP000007798">
    <property type="component" value="Unassembled WGS sequence"/>
</dbReference>
<keyword evidence="6" id="KW-0865">Zymogen</keyword>
<dbReference type="PhylomeDB" id="B4MMT1"/>
<evidence type="ECO:0000259" key="10">
    <source>
        <dbReference type="PROSITE" id="PS50240"/>
    </source>
</evidence>